<gene>
    <name evidence="6" type="ORF">SAMN05421742_103230</name>
</gene>
<dbReference type="PANTHER" id="PTHR20854:SF4">
    <property type="entry name" value="INOSITOL-1-MONOPHOSPHATASE-RELATED"/>
    <property type="match status" value="1"/>
</dbReference>
<dbReference type="Proteomes" id="UP000217076">
    <property type="component" value="Unassembled WGS sequence"/>
</dbReference>
<dbReference type="Gene3D" id="3.30.540.10">
    <property type="entry name" value="Fructose-1,6-Bisphosphatase, subunit A, domain 1"/>
    <property type="match status" value="1"/>
</dbReference>
<comment type="similarity">
    <text evidence="1">Belongs to the inositol monophosphatase superfamily.</text>
</comment>
<evidence type="ECO:0000313" key="7">
    <source>
        <dbReference type="Proteomes" id="UP000217076"/>
    </source>
</evidence>
<dbReference type="Gene3D" id="3.40.190.80">
    <property type="match status" value="1"/>
</dbReference>
<dbReference type="PANTHER" id="PTHR20854">
    <property type="entry name" value="INOSITOL MONOPHOSPHATASE"/>
    <property type="match status" value="1"/>
</dbReference>
<dbReference type="STRING" id="83401.SAMN05421742_103230"/>
<keyword evidence="2 5" id="KW-0479">Metal-binding</keyword>
<organism evidence="6 7">
    <name type="scientific">Roseospirillum parvum</name>
    <dbReference type="NCBI Taxonomy" id="83401"/>
    <lineage>
        <taxon>Bacteria</taxon>
        <taxon>Pseudomonadati</taxon>
        <taxon>Pseudomonadota</taxon>
        <taxon>Alphaproteobacteria</taxon>
        <taxon>Rhodospirillales</taxon>
        <taxon>Rhodospirillaceae</taxon>
        <taxon>Roseospirillum</taxon>
    </lineage>
</organism>
<feature type="binding site" evidence="5">
    <location>
        <position position="110"/>
    </location>
    <ligand>
        <name>Mg(2+)</name>
        <dbReference type="ChEBI" id="CHEBI:18420"/>
        <label>1</label>
        <note>catalytic</note>
    </ligand>
</feature>
<dbReference type="GO" id="GO:0046854">
    <property type="term" value="P:phosphatidylinositol phosphate biosynthetic process"/>
    <property type="evidence" value="ECO:0007669"/>
    <property type="project" value="InterPro"/>
</dbReference>
<dbReference type="RefSeq" id="WP_092617078.1">
    <property type="nucleotide sequence ID" value="NZ_FNCV01000003.1"/>
</dbReference>
<comment type="cofactor">
    <cofactor evidence="5">
        <name>Mg(2+)</name>
        <dbReference type="ChEBI" id="CHEBI:18420"/>
    </cofactor>
</comment>
<keyword evidence="4 5" id="KW-0460">Magnesium</keyword>
<protein>
    <submittedName>
        <fullName evidence="6">Fructose-1,6-bisphosphatase</fullName>
    </submittedName>
</protein>
<feature type="binding site" evidence="5">
    <location>
        <position position="225"/>
    </location>
    <ligand>
        <name>Mg(2+)</name>
        <dbReference type="ChEBI" id="CHEBI:18420"/>
        <label>1</label>
        <note>catalytic</note>
    </ligand>
</feature>
<evidence type="ECO:0000256" key="2">
    <source>
        <dbReference type="ARBA" id="ARBA00022723"/>
    </source>
</evidence>
<dbReference type="InterPro" id="IPR020550">
    <property type="entry name" value="Inositol_monophosphatase_CS"/>
</dbReference>
<dbReference type="GO" id="GO:0006020">
    <property type="term" value="P:inositol metabolic process"/>
    <property type="evidence" value="ECO:0007669"/>
    <property type="project" value="TreeGrafter"/>
</dbReference>
<dbReference type="AlphaFoldDB" id="A0A1G7Y995"/>
<dbReference type="GO" id="GO:0008934">
    <property type="term" value="F:inositol monophosphate 1-phosphatase activity"/>
    <property type="evidence" value="ECO:0007669"/>
    <property type="project" value="TreeGrafter"/>
</dbReference>
<dbReference type="EMBL" id="FNCV01000003">
    <property type="protein sequence ID" value="SDG92944.1"/>
    <property type="molecule type" value="Genomic_DNA"/>
</dbReference>
<dbReference type="GO" id="GO:0046872">
    <property type="term" value="F:metal ion binding"/>
    <property type="evidence" value="ECO:0007669"/>
    <property type="project" value="UniProtKB-KW"/>
</dbReference>
<dbReference type="CDD" id="cd01637">
    <property type="entry name" value="IMPase_like"/>
    <property type="match status" value="1"/>
</dbReference>
<dbReference type="PRINTS" id="PR00377">
    <property type="entry name" value="IMPHPHTASES"/>
</dbReference>
<feature type="binding site" evidence="5">
    <location>
        <position position="113"/>
    </location>
    <ligand>
        <name>Mg(2+)</name>
        <dbReference type="ChEBI" id="CHEBI:18420"/>
        <label>1</label>
        <note>catalytic</note>
    </ligand>
</feature>
<name>A0A1G7Y995_9PROT</name>
<accession>A0A1G7Y995</accession>
<keyword evidence="7" id="KW-1185">Reference proteome</keyword>
<keyword evidence="3" id="KW-0378">Hydrolase</keyword>
<sequence>MSHPPATPADPAAPLPVDPAMVAEIMAEVALTEVVSRFRRLAPEDIRAKRHASDLVTEADLAAERALEARLTALLPGSRVLGEEGAFADPGRLDWCADTGAGAPPLWIVDPVDGTGNFAHGRPGFAMIVALVLGGETRGGWILEPMSGRRAVAVAGQGAYDHTGHRLLVGDAERLTASLAWRTAQGPLGQRMHAARRQGSAGLDYLDLAGGRLQVALFGRMMPWDHAAGVLILEEAGGHAEVHHADDPPAAYRPVAYRGNSRLLLTNSAALAEDLRPDLPKP</sequence>
<reference evidence="7" key="1">
    <citation type="submission" date="2016-10" db="EMBL/GenBank/DDBJ databases">
        <authorList>
            <person name="Varghese N."/>
            <person name="Submissions S."/>
        </authorList>
    </citation>
    <scope>NUCLEOTIDE SEQUENCE [LARGE SCALE GENOMIC DNA]</scope>
    <source>
        <strain evidence="7">930I</strain>
    </source>
</reference>
<dbReference type="PROSITE" id="PS00630">
    <property type="entry name" value="IMP_2"/>
    <property type="match status" value="1"/>
</dbReference>
<dbReference type="OrthoDB" id="9785695at2"/>
<dbReference type="InterPro" id="IPR000760">
    <property type="entry name" value="Inositol_monophosphatase-like"/>
</dbReference>
<dbReference type="PROSITE" id="PS00629">
    <property type="entry name" value="IMP_1"/>
    <property type="match status" value="1"/>
</dbReference>
<evidence type="ECO:0000313" key="6">
    <source>
        <dbReference type="EMBL" id="SDG92944.1"/>
    </source>
</evidence>
<dbReference type="SUPFAM" id="SSF56655">
    <property type="entry name" value="Carbohydrate phosphatase"/>
    <property type="match status" value="1"/>
</dbReference>
<evidence type="ECO:0000256" key="1">
    <source>
        <dbReference type="ARBA" id="ARBA00009759"/>
    </source>
</evidence>
<evidence type="ECO:0000256" key="4">
    <source>
        <dbReference type="ARBA" id="ARBA00022842"/>
    </source>
</evidence>
<feature type="binding site" evidence="5">
    <location>
        <position position="83"/>
    </location>
    <ligand>
        <name>Mg(2+)</name>
        <dbReference type="ChEBI" id="CHEBI:18420"/>
        <label>1</label>
        <note>catalytic</note>
    </ligand>
</feature>
<dbReference type="GO" id="GO:0007165">
    <property type="term" value="P:signal transduction"/>
    <property type="evidence" value="ECO:0007669"/>
    <property type="project" value="TreeGrafter"/>
</dbReference>
<dbReference type="InterPro" id="IPR020583">
    <property type="entry name" value="Inositol_monoP_metal-BS"/>
</dbReference>
<evidence type="ECO:0000256" key="3">
    <source>
        <dbReference type="ARBA" id="ARBA00022801"/>
    </source>
</evidence>
<proteinExistence type="inferred from homology"/>
<dbReference type="Pfam" id="PF00459">
    <property type="entry name" value="Inositol_P"/>
    <property type="match status" value="1"/>
</dbReference>
<evidence type="ECO:0000256" key="5">
    <source>
        <dbReference type="PIRSR" id="PIRSR600760-2"/>
    </source>
</evidence>